<name>A0A9X7W168_9BACL</name>
<dbReference type="InterPro" id="IPR000160">
    <property type="entry name" value="GGDEF_dom"/>
</dbReference>
<dbReference type="AlphaFoldDB" id="A0A9X7W168"/>
<dbReference type="PANTHER" id="PTHR46663:SF2">
    <property type="entry name" value="GGDEF DOMAIN-CONTAINING PROTEIN"/>
    <property type="match status" value="1"/>
</dbReference>
<dbReference type="Proteomes" id="UP000663505">
    <property type="component" value="Chromosome"/>
</dbReference>
<accession>A0A9X7W168</accession>
<dbReference type="SUPFAM" id="SSF55073">
    <property type="entry name" value="Nucleotide cyclase"/>
    <property type="match status" value="1"/>
</dbReference>
<dbReference type="Pfam" id="PF00990">
    <property type="entry name" value="GGDEF"/>
    <property type="match status" value="1"/>
</dbReference>
<reference evidence="2 3" key="1">
    <citation type="submission" date="2021-02" db="EMBL/GenBank/DDBJ databases">
        <title>Alicyclobacillus curvatus sp. nov. and Alicyclobacillus mengziensis sp. nov., two acidophilic bacteria isolated from acid mine drainage.</title>
        <authorList>
            <person name="Huang Y."/>
        </authorList>
    </citation>
    <scope>NUCLEOTIDE SEQUENCE [LARGE SCALE GENOMIC DNA]</scope>
    <source>
        <strain evidence="2 3">S30H14</strain>
    </source>
</reference>
<evidence type="ECO:0000313" key="2">
    <source>
        <dbReference type="EMBL" id="QSO47453.1"/>
    </source>
</evidence>
<proteinExistence type="predicted"/>
<dbReference type="InterPro" id="IPR043128">
    <property type="entry name" value="Rev_trsase/Diguanyl_cyclase"/>
</dbReference>
<evidence type="ECO:0000259" key="1">
    <source>
        <dbReference type="PROSITE" id="PS50887"/>
    </source>
</evidence>
<keyword evidence="3" id="KW-1185">Reference proteome</keyword>
<dbReference type="PANTHER" id="PTHR46663">
    <property type="entry name" value="DIGUANYLATE CYCLASE DGCT-RELATED"/>
    <property type="match status" value="1"/>
</dbReference>
<dbReference type="Gene3D" id="3.30.70.270">
    <property type="match status" value="1"/>
</dbReference>
<dbReference type="InterPro" id="IPR052163">
    <property type="entry name" value="DGC-Regulatory_Protein"/>
</dbReference>
<protein>
    <submittedName>
        <fullName evidence="2">Diguanylate cyclase</fullName>
    </submittedName>
</protein>
<dbReference type="PROSITE" id="PS50887">
    <property type="entry name" value="GGDEF"/>
    <property type="match status" value="1"/>
</dbReference>
<dbReference type="InterPro" id="IPR029787">
    <property type="entry name" value="Nucleotide_cyclase"/>
</dbReference>
<organism evidence="2 3">
    <name type="scientific">Alicyclobacillus mengziensis</name>
    <dbReference type="NCBI Taxonomy" id="2931921"/>
    <lineage>
        <taxon>Bacteria</taxon>
        <taxon>Bacillati</taxon>
        <taxon>Bacillota</taxon>
        <taxon>Bacilli</taxon>
        <taxon>Bacillales</taxon>
        <taxon>Alicyclobacillaceae</taxon>
        <taxon>Alicyclobacillus</taxon>
    </lineage>
</organism>
<evidence type="ECO:0000313" key="3">
    <source>
        <dbReference type="Proteomes" id="UP000663505"/>
    </source>
</evidence>
<sequence>MDIPKPWNISADILSQFESPALTTSEGEVRASVSIGVSTFPQDGTDVDALLQQADEAMYYVKQQHGKNNCQIYSFSHK</sequence>
<dbReference type="EMBL" id="CP071182">
    <property type="protein sequence ID" value="QSO47453.1"/>
    <property type="molecule type" value="Genomic_DNA"/>
</dbReference>
<dbReference type="RefSeq" id="WP_206656803.1">
    <property type="nucleotide sequence ID" value="NZ_CP071182.1"/>
</dbReference>
<dbReference type="KEGG" id="afx:JZ786_24230"/>
<feature type="domain" description="GGDEF" evidence="1">
    <location>
        <begin position="1"/>
        <end position="75"/>
    </location>
</feature>
<gene>
    <name evidence="2" type="ORF">JZ786_24230</name>
</gene>